<feature type="domain" description="NADP-dependent oxidoreductase" evidence="3">
    <location>
        <begin position="35"/>
        <end position="94"/>
    </location>
</feature>
<reference evidence="4 5" key="1">
    <citation type="submission" date="2021-01" db="EMBL/GenBank/DDBJ databases">
        <title>Actinoplanes sp. nov. LDG1-06 isolated from lichen.</title>
        <authorList>
            <person name="Saeng-In P."/>
            <person name="Phongsopitanun W."/>
            <person name="Kanchanasin P."/>
            <person name="Yuki M."/>
            <person name="Kudo T."/>
            <person name="Ohkuma M."/>
            <person name="Tanasupawat S."/>
        </authorList>
    </citation>
    <scope>NUCLEOTIDE SEQUENCE [LARGE SCALE GENOMIC DNA]</scope>
    <source>
        <strain evidence="4 5">LDG1-06</strain>
    </source>
</reference>
<dbReference type="Gene3D" id="3.20.20.100">
    <property type="entry name" value="NADP-dependent oxidoreductase domain"/>
    <property type="match status" value="1"/>
</dbReference>
<keyword evidence="5" id="KW-1185">Reference proteome</keyword>
<dbReference type="Pfam" id="PF00248">
    <property type="entry name" value="Aldo_ket_red"/>
    <property type="match status" value="1"/>
</dbReference>
<evidence type="ECO:0000256" key="2">
    <source>
        <dbReference type="SAM" id="MobiDB-lite"/>
    </source>
</evidence>
<proteinExistence type="predicted"/>
<dbReference type="InterPro" id="IPR050791">
    <property type="entry name" value="Aldo-Keto_reductase"/>
</dbReference>
<keyword evidence="1" id="KW-0560">Oxidoreductase</keyword>
<feature type="compositionally biased region" description="Polar residues" evidence="2">
    <location>
        <begin position="115"/>
        <end position="126"/>
    </location>
</feature>
<dbReference type="InterPro" id="IPR036812">
    <property type="entry name" value="NAD(P)_OxRdtase_dom_sf"/>
</dbReference>
<dbReference type="Proteomes" id="UP000632138">
    <property type="component" value="Unassembled WGS sequence"/>
</dbReference>
<dbReference type="SUPFAM" id="SSF51430">
    <property type="entry name" value="NAD(P)-linked oxidoreductase"/>
    <property type="match status" value="1"/>
</dbReference>
<accession>A0ABS2AKU0</accession>
<dbReference type="InterPro" id="IPR023210">
    <property type="entry name" value="NADP_OxRdtase_dom"/>
</dbReference>
<evidence type="ECO:0000313" key="4">
    <source>
        <dbReference type="EMBL" id="MBM2620388.1"/>
    </source>
</evidence>
<organism evidence="4 5">
    <name type="scientific">Paractinoplanes ovalisporus</name>
    <dbReference type="NCBI Taxonomy" id="2810368"/>
    <lineage>
        <taxon>Bacteria</taxon>
        <taxon>Bacillati</taxon>
        <taxon>Actinomycetota</taxon>
        <taxon>Actinomycetes</taxon>
        <taxon>Micromonosporales</taxon>
        <taxon>Micromonosporaceae</taxon>
        <taxon>Paractinoplanes</taxon>
    </lineage>
</organism>
<feature type="region of interest" description="Disordered" evidence="2">
    <location>
        <begin position="99"/>
        <end position="126"/>
    </location>
</feature>
<sequence>MLCRVPNVRLPRRPFRSAPTAARTIAIGGDLTVHRLGFGTMRLPGPGIWGPPRDHDEAIRVLRLAVASGVDFIDTADSYGPAVAEELIREALHPYPEGLARRPWCRSPEPRAPTTWPTTSRPPASP</sequence>
<evidence type="ECO:0000259" key="3">
    <source>
        <dbReference type="Pfam" id="PF00248"/>
    </source>
</evidence>
<dbReference type="PANTHER" id="PTHR43625:SF40">
    <property type="entry name" value="ALDO-KETO REDUCTASE YAKC [NADP(+)]"/>
    <property type="match status" value="1"/>
</dbReference>
<gene>
    <name evidence="4" type="ORF">JIG36_33240</name>
</gene>
<protein>
    <submittedName>
        <fullName evidence="4">Aldo/keto reductase</fullName>
    </submittedName>
</protein>
<dbReference type="EMBL" id="JAENHP010000014">
    <property type="protein sequence ID" value="MBM2620388.1"/>
    <property type="molecule type" value="Genomic_DNA"/>
</dbReference>
<evidence type="ECO:0000256" key="1">
    <source>
        <dbReference type="ARBA" id="ARBA00023002"/>
    </source>
</evidence>
<name>A0ABS2AKU0_9ACTN</name>
<comment type="caution">
    <text evidence="4">The sequence shown here is derived from an EMBL/GenBank/DDBJ whole genome shotgun (WGS) entry which is preliminary data.</text>
</comment>
<evidence type="ECO:0000313" key="5">
    <source>
        <dbReference type="Proteomes" id="UP000632138"/>
    </source>
</evidence>
<dbReference type="PANTHER" id="PTHR43625">
    <property type="entry name" value="AFLATOXIN B1 ALDEHYDE REDUCTASE"/>
    <property type="match status" value="1"/>
</dbReference>